<name>A0ACB9LX91_BAUVA</name>
<comment type="caution">
    <text evidence="1">The sequence shown here is derived from an EMBL/GenBank/DDBJ whole genome shotgun (WGS) entry which is preliminary data.</text>
</comment>
<sequence>MAHVLYNSLSINVDNTISYFESGILKFNFAISFQKDILIHICKYGCQKLHYYSGTIICLQNDQKWKPSDRNDFTRLSIRRLGHQIRPFSPETRWNGER</sequence>
<keyword evidence="2" id="KW-1185">Reference proteome</keyword>
<evidence type="ECO:0000313" key="2">
    <source>
        <dbReference type="Proteomes" id="UP000828941"/>
    </source>
</evidence>
<proteinExistence type="predicted"/>
<dbReference type="Proteomes" id="UP000828941">
    <property type="component" value="Chromosome 10"/>
</dbReference>
<accession>A0ACB9LX91</accession>
<protein>
    <submittedName>
        <fullName evidence="1">Uncharacterized protein</fullName>
    </submittedName>
</protein>
<evidence type="ECO:0000313" key="1">
    <source>
        <dbReference type="EMBL" id="KAI4316454.1"/>
    </source>
</evidence>
<organism evidence="1 2">
    <name type="scientific">Bauhinia variegata</name>
    <name type="common">Purple orchid tree</name>
    <name type="synonym">Phanera variegata</name>
    <dbReference type="NCBI Taxonomy" id="167791"/>
    <lineage>
        <taxon>Eukaryota</taxon>
        <taxon>Viridiplantae</taxon>
        <taxon>Streptophyta</taxon>
        <taxon>Embryophyta</taxon>
        <taxon>Tracheophyta</taxon>
        <taxon>Spermatophyta</taxon>
        <taxon>Magnoliopsida</taxon>
        <taxon>eudicotyledons</taxon>
        <taxon>Gunneridae</taxon>
        <taxon>Pentapetalae</taxon>
        <taxon>rosids</taxon>
        <taxon>fabids</taxon>
        <taxon>Fabales</taxon>
        <taxon>Fabaceae</taxon>
        <taxon>Cercidoideae</taxon>
        <taxon>Cercideae</taxon>
        <taxon>Bauhiniinae</taxon>
        <taxon>Bauhinia</taxon>
    </lineage>
</organism>
<gene>
    <name evidence="1" type="ORF">L6164_024432</name>
</gene>
<reference evidence="1 2" key="1">
    <citation type="journal article" date="2022" name="DNA Res.">
        <title>Chromosomal-level genome assembly of the orchid tree Bauhinia variegata (Leguminosae; Cercidoideae) supports the allotetraploid origin hypothesis of Bauhinia.</title>
        <authorList>
            <person name="Zhong Y."/>
            <person name="Chen Y."/>
            <person name="Zheng D."/>
            <person name="Pang J."/>
            <person name="Liu Y."/>
            <person name="Luo S."/>
            <person name="Meng S."/>
            <person name="Qian L."/>
            <person name="Wei D."/>
            <person name="Dai S."/>
            <person name="Zhou R."/>
        </authorList>
    </citation>
    <scope>NUCLEOTIDE SEQUENCE [LARGE SCALE GENOMIC DNA]</scope>
    <source>
        <strain evidence="1">BV-YZ2020</strain>
    </source>
</reference>
<dbReference type="EMBL" id="CM039435">
    <property type="protein sequence ID" value="KAI4316454.1"/>
    <property type="molecule type" value="Genomic_DNA"/>
</dbReference>